<dbReference type="KEGG" id="sng:SNE_A00910"/>
<dbReference type="HOGENOM" id="CLU_1593437_0_0_0"/>
<dbReference type="STRING" id="331113.SNE_A00910"/>
<dbReference type="AlphaFoldDB" id="F8L588"/>
<name>F8L588_SIMNZ</name>
<keyword evidence="2" id="KW-1185">Reference proteome</keyword>
<organism evidence="1 2">
    <name type="scientific">Simkania negevensis (strain ATCC VR-1471 / DSM 27360 / Z)</name>
    <dbReference type="NCBI Taxonomy" id="331113"/>
    <lineage>
        <taxon>Bacteria</taxon>
        <taxon>Pseudomonadati</taxon>
        <taxon>Chlamydiota</taxon>
        <taxon>Chlamydiia</taxon>
        <taxon>Parachlamydiales</taxon>
        <taxon>Simkaniaceae</taxon>
        <taxon>Simkania</taxon>
    </lineage>
</organism>
<evidence type="ECO:0008006" key="3">
    <source>
        <dbReference type="Google" id="ProtNLM"/>
    </source>
</evidence>
<accession>F8L588</accession>
<dbReference type="EMBL" id="FR872582">
    <property type="protein sequence ID" value="CCB87969.1"/>
    <property type="molecule type" value="Genomic_DNA"/>
</dbReference>
<gene>
    <name evidence="1" type="ordered locus">SNE_A00910</name>
</gene>
<reference key="1">
    <citation type="journal article" date="2011" name="Mol. Biol. Evol.">
        <title>Unity in variety -- the pan-genome of the Chlamydiae.</title>
        <authorList>
            <person name="Collingro A."/>
            <person name="Tischler P."/>
            <person name="Weinmaier T."/>
            <person name="Penz T."/>
            <person name="Heinz E."/>
            <person name="Brunham R.C."/>
            <person name="Read T.D."/>
            <person name="Bavoil P.M."/>
            <person name="Sachse K."/>
            <person name="Kahane S."/>
            <person name="Friedman M.G."/>
            <person name="Rattei T."/>
            <person name="Myers G.S.A."/>
            <person name="Horn M."/>
        </authorList>
    </citation>
    <scope>NUCLEOTIDE SEQUENCE</scope>
    <source>
        <strain>Z</strain>
    </source>
</reference>
<sequence length="167" mass="19542">MSTQKKRQDSRKYDELQALLKQEINLCHEILSQMSQQEYLMLIGELEMRMQLDIDLKPLVKQFNTLEKKRNILTEELLHLAPLHSTLADLLDPIDETDAETMILLEKHQTLVKKIADQKERNNSLQKMIQKEGTLDPMSPALRSHMIYDSKSQKPLLITIDYPNKMN</sequence>
<reference evidence="1 2" key="2">
    <citation type="journal article" date="2011" name="Mol. Biol. Evol.">
        <title>Unity in variety--the pan-genome of the Chlamydiae.</title>
        <authorList>
            <person name="Collingro A."/>
            <person name="Tischler P."/>
            <person name="Weinmaier T."/>
            <person name="Penz T."/>
            <person name="Heinz E."/>
            <person name="Brunham R.C."/>
            <person name="Read T.D."/>
            <person name="Bavoil P.M."/>
            <person name="Sachse K."/>
            <person name="Kahane S."/>
            <person name="Friedman M.G."/>
            <person name="Rattei T."/>
            <person name="Myers G.S."/>
            <person name="Horn M."/>
        </authorList>
    </citation>
    <scope>NUCLEOTIDE SEQUENCE [LARGE SCALE GENOMIC DNA]</scope>
    <source>
        <strain evidence="2">ATCC VR-1471 / Z</strain>
    </source>
</reference>
<dbReference type="Proteomes" id="UP000000496">
    <property type="component" value="Chromosome gsn.131"/>
</dbReference>
<dbReference type="RefSeq" id="WP_013942436.1">
    <property type="nucleotide sequence ID" value="NC_015713.1"/>
</dbReference>
<protein>
    <recommendedName>
        <fullName evidence="3">FlgN family protein</fullName>
    </recommendedName>
</protein>
<evidence type="ECO:0000313" key="1">
    <source>
        <dbReference type="EMBL" id="CCB87969.1"/>
    </source>
</evidence>
<evidence type="ECO:0000313" key="2">
    <source>
        <dbReference type="Proteomes" id="UP000000496"/>
    </source>
</evidence>
<proteinExistence type="predicted"/>